<evidence type="ECO:0000313" key="1">
    <source>
        <dbReference type="EMBL" id="MDZ5008562.1"/>
    </source>
</evidence>
<proteinExistence type="predicted"/>
<evidence type="ECO:0000313" key="2">
    <source>
        <dbReference type="Proteomes" id="UP001292368"/>
    </source>
</evidence>
<organism evidence="1 2">
    <name type="scientific">Clostridium perfringens</name>
    <dbReference type="NCBI Taxonomy" id="1502"/>
    <lineage>
        <taxon>Bacteria</taxon>
        <taxon>Bacillati</taxon>
        <taxon>Bacillota</taxon>
        <taxon>Clostridia</taxon>
        <taxon>Eubacteriales</taxon>
        <taxon>Clostridiaceae</taxon>
        <taxon>Clostridium</taxon>
    </lineage>
</organism>
<dbReference type="AlphaFoldDB" id="A0AAW9IQS9"/>
<dbReference type="EMBL" id="WNVM01000003">
    <property type="protein sequence ID" value="MDZ5008562.1"/>
    <property type="molecule type" value="Genomic_DNA"/>
</dbReference>
<gene>
    <name evidence="1" type="ORF">GNF77_06465</name>
</gene>
<evidence type="ECO:0008006" key="3">
    <source>
        <dbReference type="Google" id="ProtNLM"/>
    </source>
</evidence>
<name>A0AAW9IQS9_CLOPF</name>
<dbReference type="RefSeq" id="WP_322381655.1">
    <property type="nucleotide sequence ID" value="NZ_WNVJ01000003.1"/>
</dbReference>
<protein>
    <recommendedName>
        <fullName evidence="3">Apea-like HEPN domain-containing protein</fullName>
    </recommendedName>
</protein>
<dbReference type="Proteomes" id="UP001292368">
    <property type="component" value="Unassembled WGS sequence"/>
</dbReference>
<sequence length="704" mass="83952">MINIMLFVGLCDEDKVEFTGIHNDMKTYFNEKGFIEEKSDKIITFTKENKIVVIEYLRIENQYKYIINILANYDFNKSNFIKEILMSENVYECIVLYDASSNKLTIDNYHKISKIEDYMKYYLADQIANIQGKCVFDIFENLKVKKYIGINYNNMITTLQSIELSEIINYMKDNPLGGNELSILKDLISATEEENISLINQENYIKEKFEKNIFDKFLRVINKKGINELMYEVRNRIAHNTCVEKDIFLKLMDDINELSDEIKDIICKNNNFSNKILDISIIFSSDYKIENIIMRLIECLDINFNNEILKRLIKNNNIEFEIDDDRQNIKFYDKVSGIKIEALKLKPELDIENNIVGEIYKLYIYFNENYLDTNLNSIVYNLLSDFTEKYIVLYDSISSYLRNKLYKRINLVENLVRLYIKLSEIIFKNEKDKKINKKIKIKNKVKMLLDMNALKINIEDNKIDLINNDLHKLDFIKLMDKLCNPLIEKDYADFTGKLADLDLDSFIKEIADLSSLDGNIESISLKWKKLYEIRTMVAHNFIIDKENFKEYLYLYDESSEEIKNAIYRLFTENLLEDKFRYEVILLNEYKAIIENYNKYFQINLEKNKNIRKIYRIEKYDLCRTINYLFNMKLNEYSIFFNEDVIDKFKNIESLENIELFINKILDENNIKYNEEVISDKNNKVLILERGISDLLKQIANNLEQ</sequence>
<accession>A0AAW9IQS9</accession>
<comment type="caution">
    <text evidence="1">The sequence shown here is derived from an EMBL/GenBank/DDBJ whole genome shotgun (WGS) entry which is preliminary data.</text>
</comment>
<reference evidence="1" key="1">
    <citation type="submission" date="2019-11" db="EMBL/GenBank/DDBJ databases">
        <title>Characterization of Clostridium perfringens isolates from swine manure treated agricultural soils.</title>
        <authorList>
            <person name="Wushke S.T."/>
        </authorList>
    </citation>
    <scope>NUCLEOTIDE SEQUENCE</scope>
    <source>
        <strain evidence="1">V2</strain>
    </source>
</reference>